<evidence type="ECO:0000313" key="3">
    <source>
        <dbReference type="Proteomes" id="UP000478090"/>
    </source>
</evidence>
<name>A0ABW9VJ50_9BURK</name>
<keyword evidence="3" id="KW-1185">Reference proteome</keyword>
<dbReference type="Gene3D" id="1.20.1600.10">
    <property type="entry name" value="Outer membrane efflux proteins (OEP)"/>
    <property type="match status" value="1"/>
</dbReference>
<dbReference type="Proteomes" id="UP000478090">
    <property type="component" value="Unassembled WGS sequence"/>
</dbReference>
<sequence>MSLPQRATDGAAAPAQRSARRPQSTVRWRAAVLLPFILLTGCASLSADSGYGEVAELTSKRLGQPVQFQRVADQTAQIQGLLAQPLTADTAVQLALLNNSGLKATLAELGIAEAELVQAGRLRNPSFSFGRVSGGGEAEIDRSVMFDLAGLLTMPQRRRMEQHRFEQTRYSVASRALQLASDTRIAYFTAVAAIQSQEFAEQVALAAQASGQLAERMAKAGNWSRLDQARETAFQHEATSQLLRARHEALASREALLRLLGMGSNDTTVLLPARLPEMPQQALAMRDAEAQALASRLDVLAARAASAASAQALGLSQTTSFVNVFELGYADKRSRGTPREKGYEVSLELPLFDWGTARRAGAQASYMQSVYHAADVALQARSQVRVAYSAYQSQYEIARNYQDHVVPLRKQIADEVLLRYNGMLASVFELLSDAREQLAAVNGAINSQRDFWIAETSLQAAIHGGSNENRSQP</sequence>
<proteinExistence type="predicted"/>
<feature type="region of interest" description="Disordered" evidence="1">
    <location>
        <begin position="1"/>
        <end position="21"/>
    </location>
</feature>
<dbReference type="EMBL" id="WWCM01000005">
    <property type="protein sequence ID" value="MYM39636.1"/>
    <property type="molecule type" value="Genomic_DNA"/>
</dbReference>
<comment type="caution">
    <text evidence="2">The sequence shown here is derived from an EMBL/GenBank/DDBJ whole genome shotgun (WGS) entry which is preliminary data.</text>
</comment>
<dbReference type="PANTHER" id="PTHR30203:SF24">
    <property type="entry name" value="BLR4935 PROTEIN"/>
    <property type="match status" value="1"/>
</dbReference>
<organism evidence="2 3">
    <name type="scientific">Duganella qianjiadongensis</name>
    <dbReference type="NCBI Taxonomy" id="2692176"/>
    <lineage>
        <taxon>Bacteria</taxon>
        <taxon>Pseudomonadati</taxon>
        <taxon>Pseudomonadota</taxon>
        <taxon>Betaproteobacteria</taxon>
        <taxon>Burkholderiales</taxon>
        <taxon>Oxalobacteraceae</taxon>
        <taxon>Telluria group</taxon>
        <taxon>Duganella</taxon>
    </lineage>
</organism>
<evidence type="ECO:0000256" key="1">
    <source>
        <dbReference type="SAM" id="MobiDB-lite"/>
    </source>
</evidence>
<evidence type="ECO:0000313" key="2">
    <source>
        <dbReference type="EMBL" id="MYM39636.1"/>
    </source>
</evidence>
<reference evidence="2 3" key="1">
    <citation type="submission" date="2019-12" db="EMBL/GenBank/DDBJ databases">
        <title>Novel species isolated from a subtropical stream in China.</title>
        <authorList>
            <person name="Lu H."/>
        </authorList>
    </citation>
    <scope>NUCLEOTIDE SEQUENCE [LARGE SCALE GENOMIC DNA]</scope>
    <source>
        <strain evidence="2 3">CY13W</strain>
    </source>
</reference>
<dbReference type="PANTHER" id="PTHR30203">
    <property type="entry name" value="OUTER MEMBRANE CATION EFFLUX PROTEIN"/>
    <property type="match status" value="1"/>
</dbReference>
<gene>
    <name evidence="2" type="ORF">GTP27_09870</name>
</gene>
<dbReference type="SUPFAM" id="SSF56954">
    <property type="entry name" value="Outer membrane efflux proteins (OEP)"/>
    <property type="match status" value="1"/>
</dbReference>
<dbReference type="InterPro" id="IPR010131">
    <property type="entry name" value="MdtP/NodT-like"/>
</dbReference>
<accession>A0ABW9VJ50</accession>
<feature type="compositionally biased region" description="Low complexity" evidence="1">
    <location>
        <begin position="11"/>
        <end position="21"/>
    </location>
</feature>
<protein>
    <submittedName>
        <fullName evidence="2">TolC family protein</fullName>
    </submittedName>
</protein>